<dbReference type="Proteomes" id="UP001553161">
    <property type="component" value="Unassembled WGS sequence"/>
</dbReference>
<dbReference type="PRINTS" id="PR00033">
    <property type="entry name" value="HTHASNC"/>
</dbReference>
<dbReference type="SUPFAM" id="SSF54909">
    <property type="entry name" value="Dimeric alpha+beta barrel"/>
    <property type="match status" value="1"/>
</dbReference>
<dbReference type="InterPro" id="IPR036388">
    <property type="entry name" value="WH-like_DNA-bd_sf"/>
</dbReference>
<comment type="caution">
    <text evidence="5">The sequence shown here is derived from an EMBL/GenBank/DDBJ whole genome shotgun (WGS) entry which is preliminary data.</text>
</comment>
<keyword evidence="3" id="KW-0804">Transcription</keyword>
<dbReference type="Pfam" id="PF13412">
    <property type="entry name" value="HTH_24"/>
    <property type="match status" value="1"/>
</dbReference>
<evidence type="ECO:0000256" key="2">
    <source>
        <dbReference type="ARBA" id="ARBA00023125"/>
    </source>
</evidence>
<evidence type="ECO:0000313" key="5">
    <source>
        <dbReference type="EMBL" id="MEV8466956.1"/>
    </source>
</evidence>
<dbReference type="InterPro" id="IPR000485">
    <property type="entry name" value="AsnC-type_HTH_dom"/>
</dbReference>
<name>A0ABV3L666_9RHOB</name>
<dbReference type="SUPFAM" id="SSF46785">
    <property type="entry name" value="Winged helix' DNA-binding domain"/>
    <property type="match status" value="1"/>
</dbReference>
<keyword evidence="1" id="KW-0805">Transcription regulation</keyword>
<proteinExistence type="predicted"/>
<accession>A0ABV3L666</accession>
<protein>
    <submittedName>
        <fullName evidence="5">Lrp/AsnC family transcriptional regulator</fullName>
    </submittedName>
</protein>
<evidence type="ECO:0000256" key="3">
    <source>
        <dbReference type="ARBA" id="ARBA00023163"/>
    </source>
</evidence>
<sequence length="153" mass="17567">MLNLDETDLRILRAMQRDGSLTVTQIAEIAGISQSPCSRRINQMQEAGVILRRHVELDRRKLGFNAVVVTRVKLKRHDRKALEAFKREIRAIPEIQSAVLLLGEFDFHMRLVVRDIDHYQTLMQDRLVSLPGVREMQSSVILEVVKNTTALPL</sequence>
<dbReference type="RefSeq" id="WP_366192747.1">
    <property type="nucleotide sequence ID" value="NZ_JBFBVU010000009.1"/>
</dbReference>
<dbReference type="PANTHER" id="PTHR30154">
    <property type="entry name" value="LEUCINE-RESPONSIVE REGULATORY PROTEIN"/>
    <property type="match status" value="1"/>
</dbReference>
<dbReference type="EMBL" id="JBFBVU010000009">
    <property type="protein sequence ID" value="MEV8466956.1"/>
    <property type="molecule type" value="Genomic_DNA"/>
</dbReference>
<dbReference type="InterPro" id="IPR019887">
    <property type="entry name" value="Tscrpt_reg_AsnC/Lrp_C"/>
</dbReference>
<dbReference type="InterPro" id="IPR019888">
    <property type="entry name" value="Tscrpt_reg_AsnC-like"/>
</dbReference>
<feature type="domain" description="HTH asnC-type" evidence="4">
    <location>
        <begin position="4"/>
        <end position="65"/>
    </location>
</feature>
<evidence type="ECO:0000313" key="6">
    <source>
        <dbReference type="Proteomes" id="UP001553161"/>
    </source>
</evidence>
<dbReference type="Gene3D" id="3.30.70.920">
    <property type="match status" value="1"/>
</dbReference>
<keyword evidence="6" id="KW-1185">Reference proteome</keyword>
<gene>
    <name evidence="5" type="ORF">AB0T83_09215</name>
</gene>
<dbReference type="PANTHER" id="PTHR30154:SF34">
    <property type="entry name" value="TRANSCRIPTIONAL REGULATOR AZLB"/>
    <property type="match status" value="1"/>
</dbReference>
<dbReference type="PROSITE" id="PS50956">
    <property type="entry name" value="HTH_ASNC_2"/>
    <property type="match status" value="1"/>
</dbReference>
<dbReference type="CDD" id="cd00090">
    <property type="entry name" value="HTH_ARSR"/>
    <property type="match status" value="1"/>
</dbReference>
<keyword evidence="2" id="KW-0238">DNA-binding</keyword>
<dbReference type="InterPro" id="IPR011008">
    <property type="entry name" value="Dimeric_a/b-barrel"/>
</dbReference>
<dbReference type="InterPro" id="IPR036390">
    <property type="entry name" value="WH_DNA-bd_sf"/>
</dbReference>
<evidence type="ECO:0000259" key="4">
    <source>
        <dbReference type="PROSITE" id="PS50956"/>
    </source>
</evidence>
<organism evidence="5 6">
    <name type="scientific">Meridianimarinicoccus marinus</name>
    <dbReference type="NCBI Taxonomy" id="3231483"/>
    <lineage>
        <taxon>Bacteria</taxon>
        <taxon>Pseudomonadati</taxon>
        <taxon>Pseudomonadota</taxon>
        <taxon>Alphaproteobacteria</taxon>
        <taxon>Rhodobacterales</taxon>
        <taxon>Paracoccaceae</taxon>
        <taxon>Meridianimarinicoccus</taxon>
    </lineage>
</organism>
<dbReference type="Pfam" id="PF01037">
    <property type="entry name" value="AsnC_trans_reg"/>
    <property type="match status" value="1"/>
</dbReference>
<evidence type="ECO:0000256" key="1">
    <source>
        <dbReference type="ARBA" id="ARBA00023015"/>
    </source>
</evidence>
<dbReference type="InterPro" id="IPR011991">
    <property type="entry name" value="ArsR-like_HTH"/>
</dbReference>
<dbReference type="SMART" id="SM00344">
    <property type="entry name" value="HTH_ASNC"/>
    <property type="match status" value="1"/>
</dbReference>
<dbReference type="Gene3D" id="1.10.10.10">
    <property type="entry name" value="Winged helix-like DNA-binding domain superfamily/Winged helix DNA-binding domain"/>
    <property type="match status" value="1"/>
</dbReference>
<reference evidence="5 6" key="1">
    <citation type="submission" date="2024-07" db="EMBL/GenBank/DDBJ databases">
        <authorList>
            <person name="Kang M."/>
        </authorList>
    </citation>
    <scope>NUCLEOTIDE SEQUENCE [LARGE SCALE GENOMIC DNA]</scope>
    <source>
        <strain evidence="5 6">DFM31</strain>
    </source>
</reference>